<dbReference type="EMBL" id="AP022599">
    <property type="protein sequence ID" value="BBY79313.1"/>
    <property type="molecule type" value="Genomic_DNA"/>
</dbReference>
<dbReference type="Pfam" id="PF12840">
    <property type="entry name" value="HTH_20"/>
    <property type="match status" value="1"/>
</dbReference>
<organism evidence="2 3">
    <name type="scientific">Mycolicibacterium pulveris</name>
    <name type="common">Mycobacterium pulveris</name>
    <dbReference type="NCBI Taxonomy" id="36813"/>
    <lineage>
        <taxon>Bacteria</taxon>
        <taxon>Bacillati</taxon>
        <taxon>Actinomycetota</taxon>
        <taxon>Actinomycetes</taxon>
        <taxon>Mycobacteriales</taxon>
        <taxon>Mycobacteriaceae</taxon>
        <taxon>Mycolicibacterium</taxon>
    </lineage>
</organism>
<dbReference type="RefSeq" id="WP_163896859.1">
    <property type="nucleotide sequence ID" value="NZ_AP022599.1"/>
</dbReference>
<protein>
    <submittedName>
        <fullName evidence="2">ArsR family transcriptional regulator</fullName>
    </submittedName>
</protein>
<dbReference type="AlphaFoldDB" id="A0A7I7UEF7"/>
<reference evidence="2 3" key="1">
    <citation type="journal article" date="2019" name="Emerg. Microbes Infect.">
        <title>Comprehensive subspecies identification of 175 nontuberculous mycobacteria species based on 7547 genomic profiles.</title>
        <authorList>
            <person name="Matsumoto Y."/>
            <person name="Kinjo T."/>
            <person name="Motooka D."/>
            <person name="Nabeya D."/>
            <person name="Jung N."/>
            <person name="Uechi K."/>
            <person name="Horii T."/>
            <person name="Iida T."/>
            <person name="Fujita J."/>
            <person name="Nakamura S."/>
        </authorList>
    </citation>
    <scope>NUCLEOTIDE SEQUENCE [LARGE SCALE GENOMIC DNA]</scope>
    <source>
        <strain evidence="2 3">JCM 6370</strain>
    </source>
</reference>
<dbReference type="InterPro" id="IPR011991">
    <property type="entry name" value="ArsR-like_HTH"/>
</dbReference>
<name>A0A7I7UEF7_MYCPV</name>
<dbReference type="Gene3D" id="1.10.10.10">
    <property type="entry name" value="Winged helix-like DNA-binding domain superfamily/Winged helix DNA-binding domain"/>
    <property type="match status" value="1"/>
</dbReference>
<evidence type="ECO:0000256" key="1">
    <source>
        <dbReference type="SAM" id="MobiDB-lite"/>
    </source>
</evidence>
<evidence type="ECO:0000313" key="2">
    <source>
        <dbReference type="EMBL" id="BBY79313.1"/>
    </source>
</evidence>
<keyword evidence="3" id="KW-1185">Reference proteome</keyword>
<accession>A0A7I7UEF7</accession>
<evidence type="ECO:0000313" key="3">
    <source>
        <dbReference type="Proteomes" id="UP000467252"/>
    </source>
</evidence>
<gene>
    <name evidence="2" type="ORF">MPUL_04710</name>
</gene>
<sequence>MRRGRRDRILDALRNSTESRSISSLAGEIGVHPNTVRFHLDALVKAELVEEVTDRVTTRGRPPTRYRATRRMDPAGPTNYSLLAAVMTDYFAAHARDPVRASTELGRSWGPTLTKGNSGPAPSRSQAVDEFVDVLAEVGFGPEPPTTRPVHDIRLRHCPFIEVVDRHQSVVCALHLGLMQGALTAMQAPLAVERLDPFVEPDLCVAHLRSTAQGDEK</sequence>
<dbReference type="InterPro" id="IPR036390">
    <property type="entry name" value="WH_DNA-bd_sf"/>
</dbReference>
<dbReference type="Proteomes" id="UP000467252">
    <property type="component" value="Chromosome"/>
</dbReference>
<dbReference type="InterPro" id="IPR036388">
    <property type="entry name" value="WH-like_DNA-bd_sf"/>
</dbReference>
<proteinExistence type="predicted"/>
<feature type="region of interest" description="Disordered" evidence="1">
    <location>
        <begin position="105"/>
        <end position="125"/>
    </location>
</feature>
<dbReference type="SUPFAM" id="SSF46785">
    <property type="entry name" value="Winged helix' DNA-binding domain"/>
    <property type="match status" value="1"/>
</dbReference>
<dbReference type="CDD" id="cd00090">
    <property type="entry name" value="HTH_ARSR"/>
    <property type="match status" value="1"/>
</dbReference>